<evidence type="ECO:0000259" key="11">
    <source>
        <dbReference type="Pfam" id="PF03372"/>
    </source>
</evidence>
<evidence type="ECO:0000256" key="5">
    <source>
        <dbReference type="ARBA" id="ARBA00022842"/>
    </source>
</evidence>
<evidence type="ECO:0000256" key="3">
    <source>
        <dbReference type="ARBA" id="ARBA00022723"/>
    </source>
</evidence>
<feature type="region of interest" description="Disordered" evidence="10">
    <location>
        <begin position="1"/>
        <end position="93"/>
    </location>
</feature>
<dbReference type="PROSITE" id="PS00727">
    <property type="entry name" value="AP_NUCLEASE_F1_2"/>
    <property type="match status" value="1"/>
</dbReference>
<comment type="cofactor">
    <cofactor evidence="7 9">
        <name>Mg(2+)</name>
        <dbReference type="ChEBI" id="CHEBI:18420"/>
    </cofactor>
    <cofactor evidence="7 9">
        <name>Mn(2+)</name>
        <dbReference type="ChEBI" id="CHEBI:29035"/>
    </cofactor>
    <text evidence="7 9">Probably binds two magnesium or manganese ions per subunit.</text>
</comment>
<dbReference type="InterPro" id="IPR004808">
    <property type="entry name" value="AP_endonuc_1"/>
</dbReference>
<feature type="active site" evidence="6">
    <location>
        <position position="217"/>
    </location>
</feature>
<dbReference type="AlphaFoldDB" id="W7X3I4"/>
<keyword evidence="4" id="KW-0378">Hydrolase</keyword>
<evidence type="ECO:0000256" key="1">
    <source>
        <dbReference type="ARBA" id="ARBA00001936"/>
    </source>
</evidence>
<dbReference type="STRING" id="312017.W7X3I4"/>
<evidence type="ECO:0000313" key="13">
    <source>
        <dbReference type="Proteomes" id="UP000009168"/>
    </source>
</evidence>
<feature type="active site" description="Proton donor/acceptor" evidence="6">
    <location>
        <position position="257"/>
    </location>
</feature>
<accession>W7X3I4</accession>
<dbReference type="FunCoup" id="W7X3I4">
    <property type="interactions" value="14"/>
</dbReference>
<name>W7X3I4_TETTS</name>
<dbReference type="InterPro" id="IPR020848">
    <property type="entry name" value="AP_endonuclease_F1_CS"/>
</dbReference>
<dbReference type="GO" id="GO:0008311">
    <property type="term" value="F:double-stranded DNA 3'-5' DNA exonuclease activity"/>
    <property type="evidence" value="ECO:0007669"/>
    <property type="project" value="TreeGrafter"/>
</dbReference>
<dbReference type="PROSITE" id="PS51435">
    <property type="entry name" value="AP_NUCLEASE_F1_4"/>
    <property type="match status" value="1"/>
</dbReference>
<dbReference type="GO" id="GO:0005634">
    <property type="term" value="C:nucleus"/>
    <property type="evidence" value="ECO:0007669"/>
    <property type="project" value="TreeGrafter"/>
</dbReference>
<keyword evidence="9" id="KW-0234">DNA repair</keyword>
<dbReference type="CDD" id="cd09087">
    <property type="entry name" value="Ape1-like_AP-endo"/>
    <property type="match status" value="1"/>
</dbReference>
<dbReference type="InterPro" id="IPR005135">
    <property type="entry name" value="Endo/exonuclease/phosphatase"/>
</dbReference>
<keyword evidence="13" id="KW-1185">Reference proteome</keyword>
<keyword evidence="7" id="KW-0464">Manganese</keyword>
<evidence type="ECO:0000256" key="10">
    <source>
        <dbReference type="SAM" id="MobiDB-lite"/>
    </source>
</evidence>
<reference evidence="13" key="1">
    <citation type="journal article" date="2006" name="PLoS Biol.">
        <title>Macronuclear genome sequence of the ciliate Tetrahymena thermophila, a model eukaryote.</title>
        <authorList>
            <person name="Eisen J.A."/>
            <person name="Coyne R.S."/>
            <person name="Wu M."/>
            <person name="Wu D."/>
            <person name="Thiagarajan M."/>
            <person name="Wortman J.R."/>
            <person name="Badger J.H."/>
            <person name="Ren Q."/>
            <person name="Amedeo P."/>
            <person name="Jones K.M."/>
            <person name="Tallon L.J."/>
            <person name="Delcher A.L."/>
            <person name="Salzberg S.L."/>
            <person name="Silva J.C."/>
            <person name="Haas B.J."/>
            <person name="Majoros W.H."/>
            <person name="Farzad M."/>
            <person name="Carlton J.M."/>
            <person name="Smith R.K. Jr."/>
            <person name="Garg J."/>
            <person name="Pearlman R.E."/>
            <person name="Karrer K.M."/>
            <person name="Sun L."/>
            <person name="Manning G."/>
            <person name="Elde N.C."/>
            <person name="Turkewitz A.P."/>
            <person name="Asai D.J."/>
            <person name="Wilkes D.E."/>
            <person name="Wang Y."/>
            <person name="Cai H."/>
            <person name="Collins K."/>
            <person name="Stewart B.A."/>
            <person name="Lee S.R."/>
            <person name="Wilamowska K."/>
            <person name="Weinberg Z."/>
            <person name="Ruzzo W.L."/>
            <person name="Wloga D."/>
            <person name="Gaertig J."/>
            <person name="Frankel J."/>
            <person name="Tsao C.-C."/>
            <person name="Gorovsky M.A."/>
            <person name="Keeling P.J."/>
            <person name="Waller R.F."/>
            <person name="Patron N.J."/>
            <person name="Cherry J.M."/>
            <person name="Stover N.A."/>
            <person name="Krieger C.J."/>
            <person name="del Toro C."/>
            <person name="Ryder H.F."/>
            <person name="Williamson S.C."/>
            <person name="Barbeau R.A."/>
            <person name="Hamilton E.P."/>
            <person name="Orias E."/>
        </authorList>
    </citation>
    <scope>NUCLEOTIDE SEQUENCE [LARGE SCALE GENOMIC DNA]</scope>
    <source>
        <strain evidence="13">SB210</strain>
    </source>
</reference>
<dbReference type="PANTHER" id="PTHR22748">
    <property type="entry name" value="AP ENDONUCLEASE"/>
    <property type="match status" value="1"/>
</dbReference>
<dbReference type="GO" id="GO:0003906">
    <property type="term" value="F:DNA-(apurinic or apyrimidinic site) endonuclease activity"/>
    <property type="evidence" value="ECO:0007669"/>
    <property type="project" value="TreeGrafter"/>
</dbReference>
<evidence type="ECO:0000256" key="9">
    <source>
        <dbReference type="RuleBase" id="RU362131"/>
    </source>
</evidence>
<dbReference type="Proteomes" id="UP000009168">
    <property type="component" value="Unassembled WGS sequence"/>
</dbReference>
<dbReference type="InParanoid" id="W7X3I4"/>
<gene>
    <name evidence="12" type="ORF">TTHERM_001080610</name>
</gene>
<evidence type="ECO:0000256" key="6">
    <source>
        <dbReference type="PIRSR" id="PIRSR604808-1"/>
    </source>
</evidence>
<keyword evidence="12" id="KW-0540">Nuclease</keyword>
<evidence type="ECO:0000256" key="8">
    <source>
        <dbReference type="PIRSR" id="PIRSR604808-3"/>
    </source>
</evidence>
<feature type="active site" description="Proton acceptor" evidence="6">
    <location>
        <position position="354"/>
    </location>
</feature>
<evidence type="ECO:0000256" key="2">
    <source>
        <dbReference type="ARBA" id="ARBA00007092"/>
    </source>
</evidence>
<dbReference type="GO" id="GO:0046872">
    <property type="term" value="F:metal ion binding"/>
    <property type="evidence" value="ECO:0007669"/>
    <property type="project" value="UniProtKB-KW"/>
</dbReference>
<keyword evidence="12" id="KW-0255">Endonuclease</keyword>
<dbReference type="GeneID" id="24441638"/>
<feature type="compositionally biased region" description="Acidic residues" evidence="10">
    <location>
        <begin position="57"/>
        <end position="70"/>
    </location>
</feature>
<keyword evidence="3 7" id="KW-0479">Metal-binding</keyword>
<dbReference type="Gene3D" id="3.60.10.10">
    <property type="entry name" value="Endonuclease/exonuclease/phosphatase"/>
    <property type="match status" value="1"/>
</dbReference>
<feature type="domain" description="Endonuclease/exonuclease/phosphatase" evidence="11">
    <location>
        <begin position="108"/>
        <end position="354"/>
    </location>
</feature>
<feature type="binding site" evidence="7">
    <location>
        <position position="353"/>
    </location>
    <ligand>
        <name>Mg(2+)</name>
        <dbReference type="ChEBI" id="CHEBI:18420"/>
        <label>1</label>
    </ligand>
</feature>
<feature type="binding site" evidence="7">
    <location>
        <position position="257"/>
    </location>
    <ligand>
        <name>Mg(2+)</name>
        <dbReference type="ChEBI" id="CHEBI:18420"/>
        <label>1</label>
    </ligand>
</feature>
<dbReference type="GO" id="GO:0008081">
    <property type="term" value="F:phosphoric diester hydrolase activity"/>
    <property type="evidence" value="ECO:0007669"/>
    <property type="project" value="TreeGrafter"/>
</dbReference>
<feature type="site" description="Important for catalytic activity" evidence="8">
    <location>
        <position position="328"/>
    </location>
</feature>
<keyword evidence="9" id="KW-0227">DNA damage</keyword>
<protein>
    <recommendedName>
        <fullName evidence="9">DNA-(apurinic or apyrimidinic site) endonuclease</fullName>
        <ecNumber evidence="9">3.1.-.-</ecNumber>
    </recommendedName>
</protein>
<comment type="cofactor">
    <cofactor evidence="1">
        <name>Mn(2+)</name>
        <dbReference type="ChEBI" id="CHEBI:29035"/>
    </cofactor>
</comment>
<keyword evidence="5 7" id="KW-0460">Magnesium</keyword>
<evidence type="ECO:0000256" key="4">
    <source>
        <dbReference type="ARBA" id="ARBA00022801"/>
    </source>
</evidence>
<dbReference type="GO" id="GO:0003677">
    <property type="term" value="F:DNA binding"/>
    <property type="evidence" value="ECO:0007669"/>
    <property type="project" value="InterPro"/>
</dbReference>
<sequence length="368" mass="42270">MPPKKTKNSGTTQTKLTDKIASKQKKAPKKEEEEEEEDQEVEVEQKKKANNKKIEVEDKENDSDQEEEEKTDAKSKPSSKGDTYSKEGNYQGSLGNGKFGKDTIVISSWNVNGIRAVQKKGELENYVKSLNPDVICLNETKIDSDAFKKDSSLMKMIPSDYKQFWNFCKTSKGYAGTAIFSKVEPISVQFDIGVKKHDEEGRTITLEYDKFYLVACYVPNAGQGLKRLDYRVKEWDIDFQKYLNDLKSKKNVILCGDLNVCHQEIDIAKPKGNEKSAGFTKEERAEFTKFLGQGWIDSFRKKYPTKVQYSYWNLRNGARKTNQGWRLDYFVVNEKLYPFIQDSTINNDILGSDHCPIELKIDNKQLKS</sequence>
<dbReference type="EMBL" id="GG662470">
    <property type="protein sequence ID" value="EWS72022.1"/>
    <property type="molecule type" value="Genomic_DNA"/>
</dbReference>
<feature type="binding site" evidence="7">
    <location>
        <position position="259"/>
    </location>
    <ligand>
        <name>Mg(2+)</name>
        <dbReference type="ChEBI" id="CHEBI:18420"/>
        <label>1</label>
    </ligand>
</feature>
<dbReference type="PANTHER" id="PTHR22748:SF6">
    <property type="entry name" value="DNA-(APURINIC OR APYRIMIDINIC SITE) ENDONUCLEASE"/>
    <property type="match status" value="1"/>
</dbReference>
<feature type="binding site" evidence="7">
    <location>
        <position position="354"/>
    </location>
    <ligand>
        <name>Mg(2+)</name>
        <dbReference type="ChEBI" id="CHEBI:18420"/>
        <label>1</label>
    </ligand>
</feature>
<dbReference type="KEGG" id="tet:TTHERM_001080610"/>
<dbReference type="EC" id="3.1.-.-" evidence="9"/>
<proteinExistence type="inferred from homology"/>
<feature type="site" description="Interaction with DNA substrate" evidence="8">
    <location>
        <position position="354"/>
    </location>
</feature>
<dbReference type="NCBIfam" id="TIGR00633">
    <property type="entry name" value="xth"/>
    <property type="match status" value="1"/>
</dbReference>
<feature type="site" description="Transition state stabilizer" evidence="8">
    <location>
        <position position="259"/>
    </location>
</feature>
<feature type="compositionally biased region" description="Acidic residues" evidence="10">
    <location>
        <begin position="32"/>
        <end position="42"/>
    </location>
</feature>
<feature type="binding site" evidence="7">
    <location>
        <position position="110"/>
    </location>
    <ligand>
        <name>Mg(2+)</name>
        <dbReference type="ChEBI" id="CHEBI:18420"/>
        <label>1</label>
    </ligand>
</feature>
<feature type="binding site" evidence="7">
    <location>
        <position position="139"/>
    </location>
    <ligand>
        <name>Mg(2+)</name>
        <dbReference type="ChEBI" id="CHEBI:18420"/>
        <label>1</label>
    </ligand>
</feature>
<comment type="similarity">
    <text evidence="2 9">Belongs to the DNA repair enzymes AP/ExoA family.</text>
</comment>
<dbReference type="Pfam" id="PF03372">
    <property type="entry name" value="Exo_endo_phos"/>
    <property type="match status" value="1"/>
</dbReference>
<dbReference type="GO" id="GO:0006284">
    <property type="term" value="P:base-excision repair"/>
    <property type="evidence" value="ECO:0007669"/>
    <property type="project" value="TreeGrafter"/>
</dbReference>
<dbReference type="SUPFAM" id="SSF56219">
    <property type="entry name" value="DNase I-like"/>
    <property type="match status" value="1"/>
</dbReference>
<organism evidence="12 13">
    <name type="scientific">Tetrahymena thermophila (strain SB210)</name>
    <dbReference type="NCBI Taxonomy" id="312017"/>
    <lineage>
        <taxon>Eukaryota</taxon>
        <taxon>Sar</taxon>
        <taxon>Alveolata</taxon>
        <taxon>Ciliophora</taxon>
        <taxon>Intramacronucleata</taxon>
        <taxon>Oligohymenophorea</taxon>
        <taxon>Hymenostomatida</taxon>
        <taxon>Tetrahymenina</taxon>
        <taxon>Tetrahymenidae</taxon>
        <taxon>Tetrahymena</taxon>
    </lineage>
</organism>
<feature type="compositionally biased region" description="Polar residues" evidence="10">
    <location>
        <begin position="76"/>
        <end position="93"/>
    </location>
</feature>
<dbReference type="NCBIfam" id="TIGR00195">
    <property type="entry name" value="exoDNase_III"/>
    <property type="match status" value="1"/>
</dbReference>
<evidence type="ECO:0000313" key="12">
    <source>
        <dbReference type="EMBL" id="EWS72022.1"/>
    </source>
</evidence>
<evidence type="ECO:0000256" key="7">
    <source>
        <dbReference type="PIRSR" id="PIRSR604808-2"/>
    </source>
</evidence>
<dbReference type="InterPro" id="IPR036691">
    <property type="entry name" value="Endo/exonu/phosph_ase_sf"/>
</dbReference>
<dbReference type="OrthoDB" id="498125at2759"/>
<feature type="compositionally biased region" description="Basic and acidic residues" evidence="10">
    <location>
        <begin position="43"/>
        <end position="56"/>
    </location>
</feature>
<dbReference type="RefSeq" id="XP_012655452.1">
    <property type="nucleotide sequence ID" value="XM_012799998.1"/>
</dbReference>